<proteinExistence type="predicted"/>
<sequence>MRPVEVSFPGGTQHRTVAPLCLGSSTFIHSPLIEQVSTPTISSTPASENIGKRMKLRLKF</sequence>
<organism evidence="1 2">
    <name type="scientific">Aegilops tauschii subsp. strangulata</name>
    <name type="common">Goatgrass</name>
    <dbReference type="NCBI Taxonomy" id="200361"/>
    <lineage>
        <taxon>Eukaryota</taxon>
        <taxon>Viridiplantae</taxon>
        <taxon>Streptophyta</taxon>
        <taxon>Embryophyta</taxon>
        <taxon>Tracheophyta</taxon>
        <taxon>Spermatophyta</taxon>
        <taxon>Magnoliopsida</taxon>
        <taxon>Liliopsida</taxon>
        <taxon>Poales</taxon>
        <taxon>Poaceae</taxon>
        <taxon>BOP clade</taxon>
        <taxon>Pooideae</taxon>
        <taxon>Triticodae</taxon>
        <taxon>Triticeae</taxon>
        <taxon>Triticinae</taxon>
        <taxon>Aegilops</taxon>
    </lineage>
</organism>
<keyword evidence="2" id="KW-1185">Reference proteome</keyword>
<reference evidence="2" key="1">
    <citation type="journal article" date="2014" name="Science">
        <title>Ancient hybridizations among the ancestral genomes of bread wheat.</title>
        <authorList>
            <consortium name="International Wheat Genome Sequencing Consortium,"/>
            <person name="Marcussen T."/>
            <person name="Sandve S.R."/>
            <person name="Heier L."/>
            <person name="Spannagl M."/>
            <person name="Pfeifer M."/>
            <person name="Jakobsen K.S."/>
            <person name="Wulff B.B."/>
            <person name="Steuernagel B."/>
            <person name="Mayer K.F."/>
            <person name="Olsen O.A."/>
        </authorList>
    </citation>
    <scope>NUCLEOTIDE SEQUENCE [LARGE SCALE GENOMIC DNA]</scope>
    <source>
        <strain evidence="2">cv. AL8/78</strain>
    </source>
</reference>
<reference evidence="2" key="2">
    <citation type="journal article" date="2017" name="Nat. Plants">
        <title>The Aegilops tauschii genome reveals multiple impacts of transposons.</title>
        <authorList>
            <person name="Zhao G."/>
            <person name="Zou C."/>
            <person name="Li K."/>
            <person name="Wang K."/>
            <person name="Li T."/>
            <person name="Gao L."/>
            <person name="Zhang X."/>
            <person name="Wang H."/>
            <person name="Yang Z."/>
            <person name="Liu X."/>
            <person name="Jiang W."/>
            <person name="Mao L."/>
            <person name="Kong X."/>
            <person name="Jiao Y."/>
            <person name="Jia J."/>
        </authorList>
    </citation>
    <scope>NUCLEOTIDE SEQUENCE [LARGE SCALE GENOMIC DNA]</scope>
    <source>
        <strain evidence="2">cv. AL8/78</strain>
    </source>
</reference>
<dbReference type="Gramene" id="AET5Gv21165700.28">
    <property type="protein sequence ID" value="AET5Gv21165700.28"/>
    <property type="gene ID" value="AET5Gv21165700"/>
</dbReference>
<accession>A0A453MFH1</accession>
<reference evidence="1" key="4">
    <citation type="submission" date="2019-03" db="UniProtKB">
        <authorList>
            <consortium name="EnsemblPlants"/>
        </authorList>
    </citation>
    <scope>IDENTIFICATION</scope>
</reference>
<dbReference type="EnsemblPlants" id="AET5Gv21165700.40">
    <property type="protein sequence ID" value="AET5Gv21165700.40"/>
    <property type="gene ID" value="AET5Gv21165700"/>
</dbReference>
<dbReference type="Proteomes" id="UP000015105">
    <property type="component" value="Chromosome 5D"/>
</dbReference>
<reference evidence="1" key="3">
    <citation type="journal article" date="2017" name="Nature">
        <title>Genome sequence of the progenitor of the wheat D genome Aegilops tauschii.</title>
        <authorList>
            <person name="Luo M.C."/>
            <person name="Gu Y.Q."/>
            <person name="Puiu D."/>
            <person name="Wang H."/>
            <person name="Twardziok S.O."/>
            <person name="Deal K.R."/>
            <person name="Huo N."/>
            <person name="Zhu T."/>
            <person name="Wang L."/>
            <person name="Wang Y."/>
            <person name="McGuire P.E."/>
            <person name="Liu S."/>
            <person name="Long H."/>
            <person name="Ramasamy R.K."/>
            <person name="Rodriguez J.C."/>
            <person name="Van S.L."/>
            <person name="Yuan L."/>
            <person name="Wang Z."/>
            <person name="Xia Z."/>
            <person name="Xiao L."/>
            <person name="Anderson O.D."/>
            <person name="Ouyang S."/>
            <person name="Liang Y."/>
            <person name="Zimin A.V."/>
            <person name="Pertea G."/>
            <person name="Qi P."/>
            <person name="Bennetzen J.L."/>
            <person name="Dai X."/>
            <person name="Dawson M.W."/>
            <person name="Muller H.G."/>
            <person name="Kugler K."/>
            <person name="Rivarola-Duarte L."/>
            <person name="Spannagl M."/>
            <person name="Mayer K.F.X."/>
            <person name="Lu F.H."/>
            <person name="Bevan M.W."/>
            <person name="Leroy P."/>
            <person name="Li P."/>
            <person name="You F.M."/>
            <person name="Sun Q."/>
            <person name="Liu Z."/>
            <person name="Lyons E."/>
            <person name="Wicker T."/>
            <person name="Salzberg S.L."/>
            <person name="Devos K.M."/>
            <person name="Dvorak J."/>
        </authorList>
    </citation>
    <scope>NUCLEOTIDE SEQUENCE [LARGE SCALE GENOMIC DNA]</scope>
    <source>
        <strain evidence="1">cv. AL8/78</strain>
    </source>
</reference>
<dbReference type="AlphaFoldDB" id="A0A453MFH1"/>
<protein>
    <submittedName>
        <fullName evidence="1">Uncharacterized protein</fullName>
    </submittedName>
</protein>
<dbReference type="EnsemblPlants" id="AET5Gv21165700.28">
    <property type="protein sequence ID" value="AET5Gv21165700.28"/>
    <property type="gene ID" value="AET5Gv21165700"/>
</dbReference>
<dbReference type="Gramene" id="AET5Gv21165700.40">
    <property type="protein sequence ID" value="AET5Gv21165700.40"/>
    <property type="gene ID" value="AET5Gv21165700"/>
</dbReference>
<evidence type="ECO:0000313" key="1">
    <source>
        <dbReference type="EnsemblPlants" id="AET5Gv21165700.40"/>
    </source>
</evidence>
<reference evidence="1" key="5">
    <citation type="journal article" date="2021" name="G3 (Bethesda)">
        <title>Aegilops tauschii genome assembly Aet v5.0 features greater sequence contiguity and improved annotation.</title>
        <authorList>
            <person name="Wang L."/>
            <person name="Zhu T."/>
            <person name="Rodriguez J.C."/>
            <person name="Deal K.R."/>
            <person name="Dubcovsky J."/>
            <person name="McGuire P.E."/>
            <person name="Lux T."/>
            <person name="Spannagl M."/>
            <person name="Mayer K.F.X."/>
            <person name="Baldrich P."/>
            <person name="Meyers B.C."/>
            <person name="Huo N."/>
            <person name="Gu Y.Q."/>
            <person name="Zhou H."/>
            <person name="Devos K.M."/>
            <person name="Bennetzen J.L."/>
            <person name="Unver T."/>
            <person name="Budak H."/>
            <person name="Gulick P.J."/>
            <person name="Galiba G."/>
            <person name="Kalapos B."/>
            <person name="Nelson D.R."/>
            <person name="Li P."/>
            <person name="You F.M."/>
            <person name="Luo M.C."/>
            <person name="Dvorak J."/>
        </authorList>
    </citation>
    <scope>NUCLEOTIDE SEQUENCE [LARGE SCALE GENOMIC DNA]</scope>
    <source>
        <strain evidence="1">cv. AL8/78</strain>
    </source>
</reference>
<evidence type="ECO:0000313" key="2">
    <source>
        <dbReference type="Proteomes" id="UP000015105"/>
    </source>
</evidence>
<name>A0A453MFH1_AEGTS</name>